<reference evidence="2" key="1">
    <citation type="submission" date="2014-07" db="EMBL/GenBank/DDBJ databases">
        <authorList>
            <person name="Martin A.A"/>
            <person name="De Silva N."/>
        </authorList>
    </citation>
    <scope>NUCLEOTIDE SEQUENCE</scope>
</reference>
<dbReference type="Proteomes" id="UP000035680">
    <property type="component" value="Unassembled WGS sequence"/>
</dbReference>
<evidence type="ECO:0000313" key="3">
    <source>
        <dbReference type="WBParaSite" id="SVE_1341000.1"/>
    </source>
</evidence>
<sequence length="123" mass="14154">MVNSNFNSMIFLQLYFVTAALALVQLSIYSQGTSHNHLFPDINGDIHFNEYQYSLEIISRSDIFAINCPNYESMTKFYKPMSDVPIVWVLLIRRYLGELNILRCGRIGIYSVTASGRPVYETN</sequence>
<keyword evidence="2" id="KW-1185">Reference proteome</keyword>
<evidence type="ECO:0000313" key="2">
    <source>
        <dbReference type="Proteomes" id="UP000035680"/>
    </source>
</evidence>
<accession>A0A0K0FSG8</accession>
<keyword evidence="1" id="KW-0732">Signal</keyword>
<feature type="chain" id="PRO_5005330099" evidence="1">
    <location>
        <begin position="23"/>
        <end position="123"/>
    </location>
</feature>
<feature type="signal peptide" evidence="1">
    <location>
        <begin position="1"/>
        <end position="22"/>
    </location>
</feature>
<reference evidence="3" key="2">
    <citation type="submission" date="2015-08" db="UniProtKB">
        <authorList>
            <consortium name="WormBaseParasite"/>
        </authorList>
    </citation>
    <scope>IDENTIFICATION</scope>
</reference>
<evidence type="ECO:0000256" key="1">
    <source>
        <dbReference type="SAM" id="SignalP"/>
    </source>
</evidence>
<dbReference type="AlphaFoldDB" id="A0A0K0FSG8"/>
<proteinExistence type="predicted"/>
<dbReference type="WBParaSite" id="SVE_1341000.1">
    <property type="protein sequence ID" value="SVE_1341000.1"/>
    <property type="gene ID" value="SVE_1341000"/>
</dbReference>
<name>A0A0K0FSG8_STRVS</name>
<organism evidence="2 3">
    <name type="scientific">Strongyloides venezuelensis</name>
    <name type="common">Threadworm</name>
    <dbReference type="NCBI Taxonomy" id="75913"/>
    <lineage>
        <taxon>Eukaryota</taxon>
        <taxon>Metazoa</taxon>
        <taxon>Ecdysozoa</taxon>
        <taxon>Nematoda</taxon>
        <taxon>Chromadorea</taxon>
        <taxon>Rhabditida</taxon>
        <taxon>Tylenchina</taxon>
        <taxon>Panagrolaimomorpha</taxon>
        <taxon>Strongyloidoidea</taxon>
        <taxon>Strongyloididae</taxon>
        <taxon>Strongyloides</taxon>
    </lineage>
</organism>
<protein>
    <submittedName>
        <fullName evidence="3">Ephrin RBD domain-containing protein</fullName>
    </submittedName>
</protein>